<reference evidence="5 6" key="1">
    <citation type="journal article" date="2020" name="IScience">
        <title>Genome Sequencing of the Endangered Kingdonia uniflora (Circaeasteraceae, Ranunculales) Reveals Potential Mechanisms of Evolutionary Specialization.</title>
        <authorList>
            <person name="Sun Y."/>
            <person name="Deng T."/>
            <person name="Zhang A."/>
            <person name="Moore M.J."/>
            <person name="Landis J.B."/>
            <person name="Lin N."/>
            <person name="Zhang H."/>
            <person name="Zhang X."/>
            <person name="Huang J."/>
            <person name="Zhang X."/>
            <person name="Sun H."/>
            <person name="Wang H."/>
        </authorList>
    </citation>
    <scope>NUCLEOTIDE SEQUENCE [LARGE SCALE GENOMIC DNA]</scope>
    <source>
        <strain evidence="5">TB1705</strain>
        <tissue evidence="5">Leaf</tissue>
    </source>
</reference>
<sequence length="666" mass="75121">MGLSSLDDYTDQFDLFGVHARLHETKQQRVSRYKSGLTKKLQEATALQPAFCLAEIVQLAKHASLLHVQYRPPVTPPTTTAPTNPTVTVPRTFVLGNCYGCGKLGHQKRGCPAFAKEVGLVVDGMRDNVIATVQRVLQDEHKEETVMHTTVLRDFGMGSTWTARCVMDSVRESKLFDEFIWVEVGTKHFNRSKILMQILDQLTLVSTTEKNNKNETESEELLKTKIFEFLEDKKYLLILDDINLFFLNDLEVLGVPFPRKQKKTSKVIITGSEYHIDNRGANRVLSLNKGLPLDDAWYLFCEKAKMYFSSPDLCFLAEKLVKDCTRGPLEVILLAGALGNIKGGNFNPTMIAEQLAKIIKLRNTYNYRKVAYEMLPSKALKDCFLYCTHYIEHDYINVKGLITSWIIEGFIDGVSCLEKASDEGCSILKELVDRYLLSTSKENHLMMHGSLRDRQHYIFDKGTDVILAYPELFSEAVKIRLVDWDPKSGYSESPDLPMPSTLLLYGNGGCLPGAFPDSLFQEMQDLKVIAILNAGIKSLPSSFSQVKELRILVLRGCGSLEKLNHIEGLQKLEVLCISGTSTLTELPDNLFKHMPNLKTLVLSLTEIESLPSSLSSLCKLEFLILRGCSKLNMLPRLEELSSLIVLDISDCKALKEIQKWILWTEV</sequence>
<dbReference type="Gene3D" id="3.80.10.10">
    <property type="entry name" value="Ribonuclease Inhibitor"/>
    <property type="match status" value="1"/>
</dbReference>
<dbReference type="GO" id="GO:0008270">
    <property type="term" value="F:zinc ion binding"/>
    <property type="evidence" value="ECO:0007669"/>
    <property type="project" value="UniProtKB-KW"/>
</dbReference>
<keyword evidence="3" id="KW-0863">Zinc-finger</keyword>
<proteinExistence type="predicted"/>
<dbReference type="InterPro" id="IPR036875">
    <property type="entry name" value="Znf_CCHC_sf"/>
</dbReference>
<dbReference type="GO" id="GO:0043531">
    <property type="term" value="F:ADP binding"/>
    <property type="evidence" value="ECO:0007669"/>
    <property type="project" value="InterPro"/>
</dbReference>
<dbReference type="InterPro" id="IPR032675">
    <property type="entry name" value="LRR_dom_sf"/>
</dbReference>
<dbReference type="SUPFAM" id="SSF52058">
    <property type="entry name" value="L domain-like"/>
    <property type="match status" value="1"/>
</dbReference>
<keyword evidence="1" id="KW-0677">Repeat</keyword>
<dbReference type="AlphaFoldDB" id="A0A7J7MUK6"/>
<dbReference type="Pfam" id="PF23598">
    <property type="entry name" value="LRR_14"/>
    <property type="match status" value="1"/>
</dbReference>
<dbReference type="OrthoDB" id="122245at2759"/>
<evidence type="ECO:0000256" key="2">
    <source>
        <dbReference type="ARBA" id="ARBA00022821"/>
    </source>
</evidence>
<dbReference type="InterPro" id="IPR036388">
    <property type="entry name" value="WH-like_DNA-bd_sf"/>
</dbReference>
<accession>A0A7J7MUK6</accession>
<keyword evidence="6" id="KW-1185">Reference proteome</keyword>
<keyword evidence="2" id="KW-0611">Plant defense</keyword>
<organism evidence="5 6">
    <name type="scientific">Kingdonia uniflora</name>
    <dbReference type="NCBI Taxonomy" id="39325"/>
    <lineage>
        <taxon>Eukaryota</taxon>
        <taxon>Viridiplantae</taxon>
        <taxon>Streptophyta</taxon>
        <taxon>Embryophyta</taxon>
        <taxon>Tracheophyta</taxon>
        <taxon>Spermatophyta</taxon>
        <taxon>Magnoliopsida</taxon>
        <taxon>Ranunculales</taxon>
        <taxon>Circaeasteraceae</taxon>
        <taxon>Kingdonia</taxon>
    </lineage>
</organism>
<dbReference type="Pfam" id="PF00931">
    <property type="entry name" value="NB-ARC"/>
    <property type="match status" value="1"/>
</dbReference>
<dbReference type="InterPro" id="IPR001878">
    <property type="entry name" value="Znf_CCHC"/>
</dbReference>
<gene>
    <name evidence="5" type="ORF">GIB67_040028</name>
</gene>
<dbReference type="PANTHER" id="PTHR36766:SF64">
    <property type="entry name" value="OS12G0206100 PROTEIN"/>
    <property type="match status" value="1"/>
</dbReference>
<protein>
    <recommendedName>
        <fullName evidence="4">CCHC-type domain-containing protein</fullName>
    </recommendedName>
</protein>
<dbReference type="Proteomes" id="UP000541444">
    <property type="component" value="Unassembled WGS sequence"/>
</dbReference>
<dbReference type="PRINTS" id="PR00364">
    <property type="entry name" value="DISEASERSIST"/>
</dbReference>
<evidence type="ECO:0000313" key="6">
    <source>
        <dbReference type="Proteomes" id="UP000541444"/>
    </source>
</evidence>
<dbReference type="GO" id="GO:0003676">
    <property type="term" value="F:nucleic acid binding"/>
    <property type="evidence" value="ECO:0007669"/>
    <property type="project" value="InterPro"/>
</dbReference>
<dbReference type="PANTHER" id="PTHR36766">
    <property type="entry name" value="PLANT BROAD-SPECTRUM MILDEW RESISTANCE PROTEIN RPW8"/>
    <property type="match status" value="1"/>
</dbReference>
<dbReference type="SUPFAM" id="SSF57756">
    <property type="entry name" value="Retrovirus zinc finger-like domains"/>
    <property type="match status" value="1"/>
</dbReference>
<evidence type="ECO:0000259" key="4">
    <source>
        <dbReference type="PROSITE" id="PS50158"/>
    </source>
</evidence>
<keyword evidence="3" id="KW-0862">Zinc</keyword>
<dbReference type="Gene3D" id="3.40.50.300">
    <property type="entry name" value="P-loop containing nucleotide triphosphate hydrolases"/>
    <property type="match status" value="1"/>
</dbReference>
<feature type="domain" description="CCHC-type" evidence="4">
    <location>
        <begin position="98"/>
        <end position="112"/>
    </location>
</feature>
<dbReference type="InterPro" id="IPR055414">
    <property type="entry name" value="LRR_R13L4/SHOC2-like"/>
</dbReference>
<dbReference type="InterPro" id="IPR027417">
    <property type="entry name" value="P-loop_NTPase"/>
</dbReference>
<dbReference type="PROSITE" id="PS50158">
    <property type="entry name" value="ZF_CCHC"/>
    <property type="match status" value="1"/>
</dbReference>
<dbReference type="GO" id="GO:0006952">
    <property type="term" value="P:defense response"/>
    <property type="evidence" value="ECO:0007669"/>
    <property type="project" value="UniProtKB-KW"/>
</dbReference>
<keyword evidence="3" id="KW-0479">Metal-binding</keyword>
<dbReference type="SUPFAM" id="SSF52540">
    <property type="entry name" value="P-loop containing nucleoside triphosphate hydrolases"/>
    <property type="match status" value="1"/>
</dbReference>
<evidence type="ECO:0000313" key="5">
    <source>
        <dbReference type="EMBL" id="KAF6158514.1"/>
    </source>
</evidence>
<evidence type="ECO:0000256" key="1">
    <source>
        <dbReference type="ARBA" id="ARBA00022737"/>
    </source>
</evidence>
<name>A0A7J7MUK6_9MAGN</name>
<comment type="caution">
    <text evidence="5">The sequence shown here is derived from an EMBL/GenBank/DDBJ whole genome shotgun (WGS) entry which is preliminary data.</text>
</comment>
<dbReference type="InterPro" id="IPR002182">
    <property type="entry name" value="NB-ARC"/>
</dbReference>
<dbReference type="Gene3D" id="1.10.10.10">
    <property type="entry name" value="Winged helix-like DNA-binding domain superfamily/Winged helix DNA-binding domain"/>
    <property type="match status" value="1"/>
</dbReference>
<evidence type="ECO:0000256" key="3">
    <source>
        <dbReference type="PROSITE-ProRule" id="PRU00047"/>
    </source>
</evidence>
<dbReference type="EMBL" id="JACGCM010001219">
    <property type="protein sequence ID" value="KAF6158514.1"/>
    <property type="molecule type" value="Genomic_DNA"/>
</dbReference>